<organism evidence="18 19">
    <name type="scientific">Aquella oligotrophica</name>
    <dbReference type="NCBI Taxonomy" id="2067065"/>
    <lineage>
        <taxon>Bacteria</taxon>
        <taxon>Pseudomonadati</taxon>
        <taxon>Pseudomonadota</taxon>
        <taxon>Betaproteobacteria</taxon>
        <taxon>Neisseriales</taxon>
        <taxon>Neisseriaceae</taxon>
        <taxon>Aquella</taxon>
    </lineage>
</organism>
<dbReference type="Pfam" id="PF00571">
    <property type="entry name" value="CBS"/>
    <property type="match status" value="1"/>
</dbReference>
<keyword evidence="7 14" id="KW-1133">Transmembrane helix</keyword>
<evidence type="ECO:0000256" key="13">
    <source>
        <dbReference type="PROSITE-ProRule" id="PRU00703"/>
    </source>
</evidence>
<dbReference type="EMBL" id="CP024847">
    <property type="protein sequence ID" value="AUR52638.1"/>
    <property type="molecule type" value="Genomic_DNA"/>
</dbReference>
<evidence type="ECO:0000313" key="18">
    <source>
        <dbReference type="EMBL" id="AUR52638.1"/>
    </source>
</evidence>
<dbReference type="KEGG" id="nba:CUN60_10125"/>
<dbReference type="AlphaFoldDB" id="A0A2I7N847"/>
<keyword evidence="19" id="KW-1185">Reference proteome</keyword>
<dbReference type="InterPro" id="IPR046342">
    <property type="entry name" value="CBS_dom_sf"/>
</dbReference>
<feature type="domain" description="CNNM transmembrane" evidence="17">
    <location>
        <begin position="1"/>
        <end position="198"/>
    </location>
</feature>
<dbReference type="InterPro" id="IPR002550">
    <property type="entry name" value="CNNM"/>
</dbReference>
<dbReference type="InterPro" id="IPR000644">
    <property type="entry name" value="CBS_dom"/>
</dbReference>
<name>A0A2I7N847_9NEIS</name>
<dbReference type="Gene3D" id="3.30.465.10">
    <property type="match status" value="1"/>
</dbReference>
<evidence type="ECO:0000256" key="11">
    <source>
        <dbReference type="ARBA" id="ARBA00038280"/>
    </source>
</evidence>
<evidence type="ECO:0000259" key="17">
    <source>
        <dbReference type="PROSITE" id="PS51846"/>
    </source>
</evidence>
<evidence type="ECO:0000256" key="10">
    <source>
        <dbReference type="ARBA" id="ARBA00037177"/>
    </source>
</evidence>
<dbReference type="PANTHER" id="PTHR22777">
    <property type="entry name" value="HEMOLYSIN-RELATED"/>
    <property type="match status" value="1"/>
</dbReference>
<evidence type="ECO:0000256" key="6">
    <source>
        <dbReference type="ARBA" id="ARBA00022737"/>
    </source>
</evidence>
<feature type="transmembrane region" description="Helical" evidence="15">
    <location>
        <begin position="127"/>
        <end position="149"/>
    </location>
</feature>
<dbReference type="CDD" id="cd04590">
    <property type="entry name" value="CBS_pair_CorC_HlyC_assoc"/>
    <property type="match status" value="1"/>
</dbReference>
<dbReference type="GO" id="GO:0050660">
    <property type="term" value="F:flavin adenine dinucleotide binding"/>
    <property type="evidence" value="ECO:0007669"/>
    <property type="project" value="InterPro"/>
</dbReference>
<dbReference type="InterPro" id="IPR044751">
    <property type="entry name" value="Ion_transp-like_CBS"/>
</dbReference>
<evidence type="ECO:0000256" key="9">
    <source>
        <dbReference type="ARBA" id="ARBA00023136"/>
    </source>
</evidence>
<reference evidence="19" key="1">
    <citation type="submission" date="2017-11" db="EMBL/GenBank/DDBJ databases">
        <authorList>
            <person name="Chan K.G."/>
            <person name="Lee L.S."/>
        </authorList>
    </citation>
    <scope>NUCLEOTIDE SEQUENCE [LARGE SCALE GENOMIC DNA]</scope>
    <source>
        <strain evidence="19">DSM 100970</strain>
    </source>
</reference>
<evidence type="ECO:0000313" key="19">
    <source>
        <dbReference type="Proteomes" id="UP000236655"/>
    </source>
</evidence>
<dbReference type="InterPro" id="IPR036318">
    <property type="entry name" value="FAD-bd_PCMH-like_sf"/>
</dbReference>
<evidence type="ECO:0000256" key="5">
    <source>
        <dbReference type="ARBA" id="ARBA00022692"/>
    </source>
</evidence>
<feature type="transmembrane region" description="Helical" evidence="15">
    <location>
        <begin position="101"/>
        <end position="121"/>
    </location>
</feature>
<dbReference type="RefSeq" id="WP_102951926.1">
    <property type="nucleotide sequence ID" value="NZ_CP024847.1"/>
</dbReference>
<keyword evidence="3" id="KW-1003">Cell membrane</keyword>
<dbReference type="SMART" id="SM01091">
    <property type="entry name" value="CorC_HlyC"/>
    <property type="match status" value="1"/>
</dbReference>
<comment type="similarity">
    <text evidence="11">Belongs to the UPF0053 family. PaeA subfamily.</text>
</comment>
<dbReference type="InterPro" id="IPR005170">
    <property type="entry name" value="Transptr-assoc_dom"/>
</dbReference>
<keyword evidence="8 13" id="KW-0129">CBS domain</keyword>
<gene>
    <name evidence="18" type="ORF">CUN60_10125</name>
</gene>
<evidence type="ECO:0000256" key="3">
    <source>
        <dbReference type="ARBA" id="ARBA00022475"/>
    </source>
</evidence>
<dbReference type="OrthoDB" id="9797674at2"/>
<dbReference type="SUPFAM" id="SSF56176">
    <property type="entry name" value="FAD-binding/transporter-associated domain-like"/>
    <property type="match status" value="1"/>
</dbReference>
<keyword evidence="6" id="KW-0677">Repeat</keyword>
<sequence>MSTDLIIVIALIIANALFTISDMSVIASRKSRLQGMIDNGSQKARSVLKLAEDPTGVIATTQIGLTVVTLLEGAFVEAAVSKDVAAYFVSIGYFHGFEDKVASIGVFFLVTFFLILFGDILPKRIAILYPEQVATFLAPLTTGIIRLLMPMVKSFSILSDSILKLFGLETKRDDNVSEDDITTMLEAGAESGVLVKVEKDLFDNVWRLDESKAGALMAPRSEIVFIDVTAPVQENIDKILSNPSQNLLVCKESLEHVLGYVPAISIIKEIIQQARVQDIEIKVNWTDGLKPIHNIPNSLTLIEILESFRMYKTHIALVYNEFGHVDGIITLGDLVTAVIGDIPGDINNEGSLIYKDTSGKWIIDGMASVNDMLNELEIDELPDGDTGSYQTAAGFVIAFIGRKFGRLPKVFDKFDFAGFHFEVVDIDRDGGYRVDKIMVSRKEEHLQLESEE</sequence>
<dbReference type="PROSITE" id="PS51371">
    <property type="entry name" value="CBS"/>
    <property type="match status" value="1"/>
</dbReference>
<dbReference type="GO" id="GO:0005886">
    <property type="term" value="C:plasma membrane"/>
    <property type="evidence" value="ECO:0007669"/>
    <property type="project" value="UniProtKB-SubCell"/>
</dbReference>
<keyword evidence="9 14" id="KW-0472">Membrane</keyword>
<dbReference type="Proteomes" id="UP000236655">
    <property type="component" value="Chromosome"/>
</dbReference>
<keyword evidence="4" id="KW-0997">Cell inner membrane</keyword>
<evidence type="ECO:0000256" key="2">
    <source>
        <dbReference type="ARBA" id="ARBA00022448"/>
    </source>
</evidence>
<evidence type="ECO:0000256" key="4">
    <source>
        <dbReference type="ARBA" id="ARBA00022519"/>
    </source>
</evidence>
<dbReference type="Pfam" id="PF01595">
    <property type="entry name" value="CNNM"/>
    <property type="match status" value="1"/>
</dbReference>
<comment type="subcellular location">
    <subcellularLocation>
        <location evidence="1">Cell inner membrane</location>
        <topology evidence="1">Multi-pass membrane protein</topology>
    </subcellularLocation>
</comment>
<feature type="transmembrane region" description="Helical" evidence="15">
    <location>
        <begin position="6"/>
        <end position="27"/>
    </location>
</feature>
<dbReference type="SUPFAM" id="SSF54631">
    <property type="entry name" value="CBS-domain pair"/>
    <property type="match status" value="1"/>
</dbReference>
<keyword evidence="5 14" id="KW-0812">Transmembrane</keyword>
<proteinExistence type="inferred from homology"/>
<evidence type="ECO:0000256" key="7">
    <source>
        <dbReference type="ARBA" id="ARBA00022989"/>
    </source>
</evidence>
<evidence type="ECO:0000256" key="1">
    <source>
        <dbReference type="ARBA" id="ARBA00004429"/>
    </source>
</evidence>
<evidence type="ECO:0000256" key="14">
    <source>
        <dbReference type="PROSITE-ProRule" id="PRU01193"/>
    </source>
</evidence>
<dbReference type="PANTHER" id="PTHR22777:SF16">
    <property type="entry name" value="POLYAMINE EXPORT PROTEIN"/>
    <property type="match status" value="1"/>
</dbReference>
<dbReference type="Gene3D" id="3.10.580.10">
    <property type="entry name" value="CBS-domain"/>
    <property type="match status" value="1"/>
</dbReference>
<comment type="function">
    <text evidence="10">Involved in cadaverine and putrescine tolerance in stationary phase. May facilitate the efflux of both cadaverine and putrescine from the cytoplasm, reducing potentially toxic levels under certain stress conditions.</text>
</comment>
<evidence type="ECO:0000256" key="12">
    <source>
        <dbReference type="ARBA" id="ARBA00039818"/>
    </source>
</evidence>
<keyword evidence="2" id="KW-0813">Transport</keyword>
<evidence type="ECO:0000259" key="16">
    <source>
        <dbReference type="PROSITE" id="PS51371"/>
    </source>
</evidence>
<evidence type="ECO:0000256" key="15">
    <source>
        <dbReference type="SAM" id="Phobius"/>
    </source>
</evidence>
<protein>
    <recommendedName>
        <fullName evidence="12">Polyamine export protein</fullName>
    </recommendedName>
</protein>
<accession>A0A2I7N847</accession>
<dbReference type="InterPro" id="IPR016169">
    <property type="entry name" value="FAD-bd_PCMH_sub2"/>
</dbReference>
<evidence type="ECO:0000256" key="8">
    <source>
        <dbReference type="ARBA" id="ARBA00023122"/>
    </source>
</evidence>
<dbReference type="PROSITE" id="PS51846">
    <property type="entry name" value="CNNM"/>
    <property type="match status" value="1"/>
</dbReference>
<dbReference type="Pfam" id="PF03471">
    <property type="entry name" value="CorC_HlyC"/>
    <property type="match status" value="1"/>
</dbReference>
<feature type="domain" description="CBS" evidence="16">
    <location>
        <begin position="288"/>
        <end position="346"/>
    </location>
</feature>